<evidence type="ECO:0000256" key="5">
    <source>
        <dbReference type="PROSITE-ProRule" id="PRU00043"/>
    </source>
</evidence>
<protein>
    <submittedName>
        <fullName evidence="9">Cadherin-related family member 1-like</fullName>
    </submittedName>
</protein>
<evidence type="ECO:0000256" key="1">
    <source>
        <dbReference type="ARBA" id="ARBA00004370"/>
    </source>
</evidence>
<feature type="chain" id="PRO_5039943775" evidence="6">
    <location>
        <begin position="22"/>
        <end position="137"/>
    </location>
</feature>
<organism evidence="8 9">
    <name type="scientific">Branchiostoma floridae</name>
    <name type="common">Florida lancelet</name>
    <name type="synonym">Amphioxus</name>
    <dbReference type="NCBI Taxonomy" id="7739"/>
    <lineage>
        <taxon>Eukaryota</taxon>
        <taxon>Metazoa</taxon>
        <taxon>Chordata</taxon>
        <taxon>Cephalochordata</taxon>
        <taxon>Leptocardii</taxon>
        <taxon>Amphioxiformes</taxon>
        <taxon>Branchiostomatidae</taxon>
        <taxon>Branchiostoma</taxon>
    </lineage>
</organism>
<evidence type="ECO:0000313" key="8">
    <source>
        <dbReference type="Proteomes" id="UP000001554"/>
    </source>
</evidence>
<dbReference type="Proteomes" id="UP000001554">
    <property type="component" value="Chromosome 3"/>
</dbReference>
<evidence type="ECO:0000259" key="7">
    <source>
        <dbReference type="PROSITE" id="PS50268"/>
    </source>
</evidence>
<evidence type="ECO:0000256" key="3">
    <source>
        <dbReference type="ARBA" id="ARBA00022837"/>
    </source>
</evidence>
<dbReference type="SUPFAM" id="SSF49313">
    <property type="entry name" value="Cadherin-like"/>
    <property type="match status" value="1"/>
</dbReference>
<keyword evidence="2" id="KW-0677">Repeat</keyword>
<dbReference type="Pfam" id="PF00028">
    <property type="entry name" value="Cadherin"/>
    <property type="match status" value="1"/>
</dbReference>
<sequence length="137" mass="14869">MEGEICLTAIIMCIGVCTVEATSPTPMGTSESRYTTVPTLTTPRIHLVFLHEPYFGVVAENADVGTTVMQVTASGSPRIDPSRIQYSIAQEDEQGFFKLNETTGVITTSSVIDREAGLEDKSAPRVFTLIIQVRKSV</sequence>
<dbReference type="GO" id="GO:0007156">
    <property type="term" value="P:homophilic cell adhesion via plasma membrane adhesion molecules"/>
    <property type="evidence" value="ECO:0007669"/>
    <property type="project" value="InterPro"/>
</dbReference>
<evidence type="ECO:0000256" key="6">
    <source>
        <dbReference type="SAM" id="SignalP"/>
    </source>
</evidence>
<dbReference type="KEGG" id="bfo:118411771"/>
<accession>A0A9J7KT93</accession>
<dbReference type="GeneID" id="118411771"/>
<dbReference type="GO" id="GO:0016020">
    <property type="term" value="C:membrane"/>
    <property type="evidence" value="ECO:0007669"/>
    <property type="project" value="UniProtKB-SubCell"/>
</dbReference>
<feature type="signal peptide" evidence="6">
    <location>
        <begin position="1"/>
        <end position="21"/>
    </location>
</feature>
<proteinExistence type="predicted"/>
<keyword evidence="8" id="KW-1185">Reference proteome</keyword>
<dbReference type="InterPro" id="IPR015919">
    <property type="entry name" value="Cadherin-like_sf"/>
</dbReference>
<dbReference type="GO" id="GO:0005509">
    <property type="term" value="F:calcium ion binding"/>
    <property type="evidence" value="ECO:0007669"/>
    <property type="project" value="UniProtKB-UniRule"/>
</dbReference>
<reference evidence="9" key="2">
    <citation type="submission" date="2025-08" db="UniProtKB">
        <authorList>
            <consortium name="RefSeq"/>
        </authorList>
    </citation>
    <scope>IDENTIFICATION</scope>
    <source>
        <strain evidence="9">S238N-H82</strain>
        <tissue evidence="9">Testes</tissue>
    </source>
</reference>
<dbReference type="Gene3D" id="2.60.40.60">
    <property type="entry name" value="Cadherins"/>
    <property type="match status" value="1"/>
</dbReference>
<gene>
    <name evidence="9" type="primary">LOC118411771</name>
</gene>
<keyword evidence="6" id="KW-0732">Signal</keyword>
<dbReference type="PROSITE" id="PS50268">
    <property type="entry name" value="CADHERIN_2"/>
    <property type="match status" value="1"/>
</dbReference>
<dbReference type="RefSeq" id="XP_035670149.1">
    <property type="nucleotide sequence ID" value="XM_035814256.1"/>
</dbReference>
<dbReference type="PANTHER" id="PTHR24027:SF300">
    <property type="entry name" value="CADHERIN-15"/>
    <property type="match status" value="1"/>
</dbReference>
<evidence type="ECO:0000256" key="4">
    <source>
        <dbReference type="ARBA" id="ARBA00023136"/>
    </source>
</evidence>
<keyword evidence="4" id="KW-0472">Membrane</keyword>
<name>A0A9J7KT93_BRAFL</name>
<dbReference type="InterPro" id="IPR002126">
    <property type="entry name" value="Cadherin-like_dom"/>
</dbReference>
<reference evidence="8" key="1">
    <citation type="journal article" date="2020" name="Nat. Ecol. Evol.">
        <title>Deeply conserved synteny resolves early events in vertebrate evolution.</title>
        <authorList>
            <person name="Simakov O."/>
            <person name="Marletaz F."/>
            <person name="Yue J.X."/>
            <person name="O'Connell B."/>
            <person name="Jenkins J."/>
            <person name="Brandt A."/>
            <person name="Calef R."/>
            <person name="Tung C.H."/>
            <person name="Huang T.K."/>
            <person name="Schmutz J."/>
            <person name="Satoh N."/>
            <person name="Yu J.K."/>
            <person name="Putnam N.H."/>
            <person name="Green R.E."/>
            <person name="Rokhsar D.S."/>
        </authorList>
    </citation>
    <scope>NUCLEOTIDE SEQUENCE [LARGE SCALE GENOMIC DNA]</scope>
    <source>
        <strain evidence="8">S238N-H82</strain>
    </source>
</reference>
<dbReference type="CDD" id="cd11304">
    <property type="entry name" value="Cadherin_repeat"/>
    <property type="match status" value="1"/>
</dbReference>
<comment type="subcellular location">
    <subcellularLocation>
        <location evidence="1">Membrane</location>
    </subcellularLocation>
</comment>
<dbReference type="OrthoDB" id="6252479at2759"/>
<feature type="domain" description="Cadherin" evidence="7">
    <location>
        <begin position="50"/>
        <end position="133"/>
    </location>
</feature>
<keyword evidence="3 5" id="KW-0106">Calcium</keyword>
<dbReference type="PANTHER" id="PTHR24027">
    <property type="entry name" value="CADHERIN-23"/>
    <property type="match status" value="1"/>
</dbReference>
<dbReference type="AlphaFoldDB" id="A0A9J7KT93"/>
<dbReference type="InterPro" id="IPR039808">
    <property type="entry name" value="Cadherin"/>
</dbReference>
<evidence type="ECO:0000313" key="9">
    <source>
        <dbReference type="RefSeq" id="XP_035670149.1"/>
    </source>
</evidence>
<evidence type="ECO:0000256" key="2">
    <source>
        <dbReference type="ARBA" id="ARBA00022737"/>
    </source>
</evidence>